<dbReference type="EMBL" id="CAKLBY020000101">
    <property type="protein sequence ID" value="CAK7926722.1"/>
    <property type="molecule type" value="Genomic_DNA"/>
</dbReference>
<feature type="region of interest" description="Disordered" evidence="1">
    <location>
        <begin position="1"/>
        <end position="61"/>
    </location>
</feature>
<reference evidence="2" key="1">
    <citation type="submission" date="2024-01" db="EMBL/GenBank/DDBJ databases">
        <authorList>
            <person name="Webb A."/>
        </authorList>
    </citation>
    <scope>NUCLEOTIDE SEQUENCE</scope>
    <source>
        <strain evidence="2">Pm1</strain>
    </source>
</reference>
<gene>
    <name evidence="3" type="ORF">PM001_LOCUS11872</name>
    <name evidence="2" type="ORF">PM001_LOCUS1394</name>
</gene>
<protein>
    <submittedName>
        <fullName evidence="2">Uncharacterized protein</fullName>
    </submittedName>
</protein>
<evidence type="ECO:0000256" key="1">
    <source>
        <dbReference type="SAM" id="MobiDB-lite"/>
    </source>
</evidence>
<evidence type="ECO:0000313" key="4">
    <source>
        <dbReference type="Proteomes" id="UP001162060"/>
    </source>
</evidence>
<dbReference type="Proteomes" id="UP001162060">
    <property type="component" value="Unassembled WGS sequence"/>
</dbReference>
<feature type="compositionally biased region" description="Low complexity" evidence="1">
    <location>
        <begin position="48"/>
        <end position="61"/>
    </location>
</feature>
<dbReference type="EMBL" id="CAKLBY020000014">
    <property type="protein sequence ID" value="CAK7897215.1"/>
    <property type="molecule type" value="Genomic_DNA"/>
</dbReference>
<feature type="compositionally biased region" description="Basic and acidic residues" evidence="1">
    <location>
        <begin position="1"/>
        <end position="12"/>
    </location>
</feature>
<sequence>MSGSLEVKDDSHGTFSSCGSSAPEPTANQTEADSEQSEVMTDSPVLEAFPSTSSSSLPATSTTTDALLPRLRPTAPVHCVVPNCCDFFTSPHPHYPKEVVGMTKSEECSHEVADPADPAIPDTISDVLDNERGTIERDVAAAAAVSSDTSASQPGDEFEMWDYVCPQYARRFYASEWV</sequence>
<proteinExistence type="predicted"/>
<dbReference type="AlphaFoldDB" id="A0AAV1T4U9"/>
<comment type="caution">
    <text evidence="2">The sequence shown here is derived from an EMBL/GenBank/DDBJ whole genome shotgun (WGS) entry which is preliminary data.</text>
</comment>
<accession>A0AAV1T4U9</accession>
<evidence type="ECO:0000313" key="2">
    <source>
        <dbReference type="EMBL" id="CAK7897215.1"/>
    </source>
</evidence>
<organism evidence="2 4">
    <name type="scientific">Peronospora matthiolae</name>
    <dbReference type="NCBI Taxonomy" id="2874970"/>
    <lineage>
        <taxon>Eukaryota</taxon>
        <taxon>Sar</taxon>
        <taxon>Stramenopiles</taxon>
        <taxon>Oomycota</taxon>
        <taxon>Peronosporomycetes</taxon>
        <taxon>Peronosporales</taxon>
        <taxon>Peronosporaceae</taxon>
        <taxon>Peronospora</taxon>
    </lineage>
</organism>
<name>A0AAV1T4U9_9STRA</name>
<evidence type="ECO:0000313" key="3">
    <source>
        <dbReference type="EMBL" id="CAK7926722.1"/>
    </source>
</evidence>